<dbReference type="Proteomes" id="UP000198263">
    <property type="component" value="Unassembled WGS sequence"/>
</dbReference>
<sequence>MIIPPVPKGHAAEVADSRASGPGCRAACDVTARVPFGRALQSDHAETFTLNASDVPIDSADFVAGAWTGASMRRAHAYAARLAAPARG</sequence>
<accession>A0A658R178</accession>
<organism evidence="2 3">
    <name type="scientific">Caballeronia concitans</name>
    <dbReference type="NCBI Taxonomy" id="1777133"/>
    <lineage>
        <taxon>Bacteria</taxon>
        <taxon>Pseudomonadati</taxon>
        <taxon>Pseudomonadota</taxon>
        <taxon>Betaproteobacteria</taxon>
        <taxon>Burkholderiales</taxon>
        <taxon>Burkholderiaceae</taxon>
        <taxon>Caballeronia</taxon>
    </lineage>
</organism>
<reference evidence="2 3" key="1">
    <citation type="submission" date="2016-01" db="EMBL/GenBank/DDBJ databases">
        <authorList>
            <person name="Peeters C."/>
        </authorList>
    </citation>
    <scope>NUCLEOTIDE SEQUENCE [LARGE SCALE GENOMIC DNA]</scope>
    <source>
        <strain evidence="2">LMG 29315</strain>
    </source>
</reference>
<evidence type="ECO:0000256" key="1">
    <source>
        <dbReference type="SAM" id="MobiDB-lite"/>
    </source>
</evidence>
<comment type="caution">
    <text evidence="2">The sequence shown here is derived from an EMBL/GenBank/DDBJ whole genome shotgun (WGS) entry which is preliminary data.</text>
</comment>
<protein>
    <submittedName>
        <fullName evidence="2">Uncharacterized protein</fullName>
    </submittedName>
</protein>
<proteinExistence type="predicted"/>
<evidence type="ECO:0000313" key="3">
    <source>
        <dbReference type="Proteomes" id="UP000198263"/>
    </source>
</evidence>
<keyword evidence="3" id="KW-1185">Reference proteome</keyword>
<gene>
    <name evidence="2" type="ORF">AWB72_04032</name>
</gene>
<dbReference type="OrthoDB" id="9135467at2"/>
<name>A0A658R178_9BURK</name>
<evidence type="ECO:0000313" key="2">
    <source>
        <dbReference type="EMBL" id="SAL39132.1"/>
    </source>
</evidence>
<dbReference type="AlphaFoldDB" id="A0A658R178"/>
<dbReference type="RefSeq" id="WP_040051205.1">
    <property type="nucleotide sequence ID" value="NZ_FCNV02000009.1"/>
</dbReference>
<feature type="region of interest" description="Disordered" evidence="1">
    <location>
        <begin position="1"/>
        <end position="21"/>
    </location>
</feature>
<dbReference type="EMBL" id="FCNV02000009">
    <property type="protein sequence ID" value="SAL39132.1"/>
    <property type="molecule type" value="Genomic_DNA"/>
</dbReference>